<evidence type="ECO:0000313" key="8">
    <source>
        <dbReference type="Proteomes" id="UP000036406"/>
    </source>
</evidence>
<accession>A0A0H4IHR0</accession>
<proteinExistence type="inferred from homology"/>
<dbReference type="STRING" id="330734.ABA45_16535"/>
<dbReference type="PATRIC" id="fig|330734.3.peg.3477"/>
<dbReference type="Proteomes" id="UP000036406">
    <property type="component" value="Chromosome"/>
</dbReference>
<evidence type="ECO:0000256" key="1">
    <source>
        <dbReference type="ARBA" id="ARBA00004141"/>
    </source>
</evidence>
<keyword evidence="4 6" id="KW-1133">Transmembrane helix</keyword>
<comment type="subcellular location">
    <subcellularLocation>
        <location evidence="1">Membrane</location>
        <topology evidence="1">Multi-pass membrane protein</topology>
    </subcellularLocation>
</comment>
<evidence type="ECO:0000256" key="4">
    <source>
        <dbReference type="ARBA" id="ARBA00022989"/>
    </source>
</evidence>
<reference evidence="7 8" key="1">
    <citation type="submission" date="2015-05" db="EMBL/GenBank/DDBJ databases">
        <title>Complete genome of Marinobacter psychrophilus strain 20041T isolated from sea-ice of the Canadian Basin.</title>
        <authorList>
            <person name="Song L."/>
            <person name="Ren L."/>
            <person name="Yu Y."/>
            <person name="Wang X."/>
        </authorList>
    </citation>
    <scope>NUCLEOTIDE SEQUENCE [LARGE SCALE GENOMIC DNA]</scope>
    <source>
        <strain evidence="7 8">20041</strain>
    </source>
</reference>
<dbReference type="InterPro" id="IPR006696">
    <property type="entry name" value="DUF423"/>
</dbReference>
<evidence type="ECO:0000256" key="3">
    <source>
        <dbReference type="ARBA" id="ARBA00022692"/>
    </source>
</evidence>
<dbReference type="PANTHER" id="PTHR43461:SF1">
    <property type="entry name" value="TRANSMEMBRANE PROTEIN 256"/>
    <property type="match status" value="1"/>
</dbReference>
<dbReference type="AlphaFoldDB" id="A0A0H4IHR0"/>
<evidence type="ECO:0000256" key="6">
    <source>
        <dbReference type="SAM" id="Phobius"/>
    </source>
</evidence>
<organism evidence="7 8">
    <name type="scientific">Marinobacter psychrophilus</name>
    <dbReference type="NCBI Taxonomy" id="330734"/>
    <lineage>
        <taxon>Bacteria</taxon>
        <taxon>Pseudomonadati</taxon>
        <taxon>Pseudomonadota</taxon>
        <taxon>Gammaproteobacteria</taxon>
        <taxon>Pseudomonadales</taxon>
        <taxon>Marinobacteraceae</taxon>
        <taxon>Marinobacter</taxon>
    </lineage>
</organism>
<dbReference type="GO" id="GO:0005886">
    <property type="term" value="C:plasma membrane"/>
    <property type="evidence" value="ECO:0007669"/>
    <property type="project" value="TreeGrafter"/>
</dbReference>
<feature type="transmembrane region" description="Helical" evidence="6">
    <location>
        <begin position="46"/>
        <end position="63"/>
    </location>
</feature>
<name>A0A0H4IHR0_9GAMM</name>
<protein>
    <submittedName>
        <fullName evidence="7">Membrane protein</fullName>
    </submittedName>
</protein>
<keyword evidence="8" id="KW-1185">Reference proteome</keyword>
<feature type="transmembrane region" description="Helical" evidence="6">
    <location>
        <begin position="70"/>
        <end position="90"/>
    </location>
</feature>
<dbReference type="EMBL" id="CP011494">
    <property type="protein sequence ID" value="AKO54422.1"/>
    <property type="molecule type" value="Genomic_DNA"/>
</dbReference>
<dbReference type="Pfam" id="PF04241">
    <property type="entry name" value="DUF423"/>
    <property type="match status" value="1"/>
</dbReference>
<gene>
    <name evidence="7" type="ORF">ABA45_16535</name>
</gene>
<dbReference type="PANTHER" id="PTHR43461">
    <property type="entry name" value="TRANSMEMBRANE PROTEIN 256"/>
    <property type="match status" value="1"/>
</dbReference>
<sequence>MIWALVTGALLALTAVMAGAFGAHGLRNVVDARGLEVFEMAATYQMYHALGLILVAALAGFGVSRKLLTAAAAFMLAGVVLFSGSLYALALFQTKGIGLITPIGGLCFMIGWSLLALAALTCKAHSKQIE</sequence>
<evidence type="ECO:0000313" key="7">
    <source>
        <dbReference type="EMBL" id="AKO54422.1"/>
    </source>
</evidence>
<feature type="transmembrane region" description="Helical" evidence="6">
    <location>
        <begin position="96"/>
        <end position="120"/>
    </location>
</feature>
<keyword evidence="5 6" id="KW-0472">Membrane</keyword>
<comment type="similarity">
    <text evidence="2">Belongs to the UPF0382 family.</text>
</comment>
<keyword evidence="3 6" id="KW-0812">Transmembrane</keyword>
<evidence type="ECO:0000256" key="5">
    <source>
        <dbReference type="ARBA" id="ARBA00023136"/>
    </source>
</evidence>
<dbReference type="KEGG" id="mpq:ABA45_16535"/>
<evidence type="ECO:0000256" key="2">
    <source>
        <dbReference type="ARBA" id="ARBA00009694"/>
    </source>
</evidence>